<feature type="domain" description="Major facilitator superfamily associated" evidence="7">
    <location>
        <begin position="10"/>
        <end position="467"/>
    </location>
</feature>
<feature type="transmembrane region" description="Helical" evidence="6">
    <location>
        <begin position="468"/>
        <end position="485"/>
    </location>
</feature>
<evidence type="ECO:0000259" key="7">
    <source>
        <dbReference type="Pfam" id="PF12832"/>
    </source>
</evidence>
<evidence type="ECO:0000313" key="8">
    <source>
        <dbReference type="EMBL" id="KAK5650024.1"/>
    </source>
</evidence>
<evidence type="ECO:0000256" key="2">
    <source>
        <dbReference type="ARBA" id="ARBA00005241"/>
    </source>
</evidence>
<dbReference type="InterPro" id="IPR024989">
    <property type="entry name" value="MFS_assoc_dom"/>
</dbReference>
<dbReference type="InterPro" id="IPR036259">
    <property type="entry name" value="MFS_trans_sf"/>
</dbReference>
<dbReference type="PANTHER" id="PTHR16172">
    <property type="entry name" value="MAJOR FACILITATOR SUPERFAMILY DOMAIN-CONTAINING PROTEIN 6-LIKE"/>
    <property type="match status" value="1"/>
</dbReference>
<comment type="similarity">
    <text evidence="2">Belongs to the major facilitator superfamily. MFSD6 family.</text>
</comment>
<reference evidence="8 9" key="1">
    <citation type="journal article" date="2024" name="Insects">
        <title>An Improved Chromosome-Level Genome Assembly of the Firefly Pyrocoelia pectoralis.</title>
        <authorList>
            <person name="Fu X."/>
            <person name="Meyer-Rochow V.B."/>
            <person name="Ballantyne L."/>
            <person name="Zhu X."/>
        </authorList>
    </citation>
    <scope>NUCLEOTIDE SEQUENCE [LARGE SCALE GENOMIC DNA]</scope>
    <source>
        <strain evidence="8">XCY_ONT2</strain>
    </source>
</reference>
<keyword evidence="4 6" id="KW-1133">Transmembrane helix</keyword>
<dbReference type="Gene3D" id="1.20.1250.20">
    <property type="entry name" value="MFS general substrate transporter like domains"/>
    <property type="match status" value="3"/>
</dbReference>
<feature type="transmembrane region" description="Helical" evidence="6">
    <location>
        <begin position="346"/>
        <end position="364"/>
    </location>
</feature>
<dbReference type="EMBL" id="JAVRBK010000001">
    <property type="protein sequence ID" value="KAK5650024.1"/>
    <property type="molecule type" value="Genomic_DNA"/>
</dbReference>
<feature type="transmembrane region" description="Helical" evidence="6">
    <location>
        <begin position="299"/>
        <end position="326"/>
    </location>
</feature>
<evidence type="ECO:0000256" key="6">
    <source>
        <dbReference type="SAM" id="Phobius"/>
    </source>
</evidence>
<feature type="transmembrane region" description="Helical" evidence="6">
    <location>
        <begin position="190"/>
        <end position="212"/>
    </location>
</feature>
<accession>A0AAN7VUN2</accession>
<protein>
    <recommendedName>
        <fullName evidence="7">Major facilitator superfamily associated domain-containing protein</fullName>
    </recommendedName>
</protein>
<dbReference type="SUPFAM" id="SSF103473">
    <property type="entry name" value="MFS general substrate transporter"/>
    <property type="match status" value="1"/>
</dbReference>
<evidence type="ECO:0000256" key="4">
    <source>
        <dbReference type="ARBA" id="ARBA00022989"/>
    </source>
</evidence>
<keyword evidence="3 6" id="KW-0812">Transmembrane</keyword>
<feature type="transmembrane region" description="Helical" evidence="6">
    <location>
        <begin position="38"/>
        <end position="62"/>
    </location>
</feature>
<dbReference type="InterPro" id="IPR051717">
    <property type="entry name" value="MFS_MFSD6"/>
</dbReference>
<proteinExistence type="inferred from homology"/>
<sequence length="515" mass="57017">MVRINKGLLPIKAHFLFFMAAMGPILPQLSVYGKELGISPVVMGTVTGILPILFLLAKPAFGLLVDVLRHYRKAIFLGLILTTSFFYAFLYFVPSRFISKYHFQQIQCSQLETCKLVDALEERSCNSTIGVLCDLKCSENETYNDLPGVVKLGLQDAVCFYNETLSCHSACDVICNDDIESNTQCLYQSFTFWSFIVLISLGTIGFNVLNSISDAICFDVIENEYDYGKQRVWGTVGFGITALISGYVVEFFSGNQWTYTPALIIMLICTALDFFACMKLEIPIIQAPTNILKNLKGLLNSYQTIIFIFYATMAGIVDSFVIYFLFWYIEDFALMTNTSNIKLLEGLIVASQTMGAEIIFFYISGAIIKRFGYAATFGGCFISYGIRYGLISLVPSPWWIIPIEALMQGPSYALIYTTIVAYANAISPPGMSATMQGIAAGMDDGFGYAVGSVIGGVLYKYVGGTITLRIFSGLSMICGITYLIIHKTILRNVKDPTAVKEPKYLSPENARELVA</sequence>
<feature type="transmembrane region" description="Helical" evidence="6">
    <location>
        <begin position="259"/>
        <end position="278"/>
    </location>
</feature>
<dbReference type="Proteomes" id="UP001329430">
    <property type="component" value="Chromosome 1"/>
</dbReference>
<evidence type="ECO:0000313" key="9">
    <source>
        <dbReference type="Proteomes" id="UP001329430"/>
    </source>
</evidence>
<dbReference type="AlphaFoldDB" id="A0AAN7VUN2"/>
<feature type="transmembrane region" description="Helical" evidence="6">
    <location>
        <begin position="232"/>
        <end position="253"/>
    </location>
</feature>
<evidence type="ECO:0000256" key="1">
    <source>
        <dbReference type="ARBA" id="ARBA00004141"/>
    </source>
</evidence>
<feature type="transmembrane region" description="Helical" evidence="6">
    <location>
        <begin position="445"/>
        <end position="462"/>
    </location>
</feature>
<evidence type="ECO:0000256" key="5">
    <source>
        <dbReference type="ARBA" id="ARBA00023136"/>
    </source>
</evidence>
<feature type="transmembrane region" description="Helical" evidence="6">
    <location>
        <begin position="371"/>
        <end position="391"/>
    </location>
</feature>
<feature type="transmembrane region" description="Helical" evidence="6">
    <location>
        <begin position="7"/>
        <end position="26"/>
    </location>
</feature>
<keyword evidence="5 6" id="KW-0472">Membrane</keyword>
<gene>
    <name evidence="8" type="ORF">RI129_001053</name>
</gene>
<feature type="transmembrane region" description="Helical" evidence="6">
    <location>
        <begin position="74"/>
        <end position="93"/>
    </location>
</feature>
<keyword evidence="9" id="KW-1185">Reference proteome</keyword>
<dbReference type="Pfam" id="PF12832">
    <property type="entry name" value="MFS_1_like"/>
    <property type="match status" value="1"/>
</dbReference>
<evidence type="ECO:0000256" key="3">
    <source>
        <dbReference type="ARBA" id="ARBA00022692"/>
    </source>
</evidence>
<organism evidence="8 9">
    <name type="scientific">Pyrocoelia pectoralis</name>
    <dbReference type="NCBI Taxonomy" id="417401"/>
    <lineage>
        <taxon>Eukaryota</taxon>
        <taxon>Metazoa</taxon>
        <taxon>Ecdysozoa</taxon>
        <taxon>Arthropoda</taxon>
        <taxon>Hexapoda</taxon>
        <taxon>Insecta</taxon>
        <taxon>Pterygota</taxon>
        <taxon>Neoptera</taxon>
        <taxon>Endopterygota</taxon>
        <taxon>Coleoptera</taxon>
        <taxon>Polyphaga</taxon>
        <taxon>Elateriformia</taxon>
        <taxon>Elateroidea</taxon>
        <taxon>Lampyridae</taxon>
        <taxon>Lampyrinae</taxon>
        <taxon>Pyrocoelia</taxon>
    </lineage>
</organism>
<name>A0AAN7VUN2_9COLE</name>
<comment type="subcellular location">
    <subcellularLocation>
        <location evidence="1">Membrane</location>
        <topology evidence="1">Multi-pass membrane protein</topology>
    </subcellularLocation>
</comment>
<dbReference type="GO" id="GO:0016020">
    <property type="term" value="C:membrane"/>
    <property type="evidence" value="ECO:0007669"/>
    <property type="project" value="UniProtKB-SubCell"/>
</dbReference>
<comment type="caution">
    <text evidence="8">The sequence shown here is derived from an EMBL/GenBank/DDBJ whole genome shotgun (WGS) entry which is preliminary data.</text>
</comment>
<dbReference type="PANTHER" id="PTHR16172:SF37">
    <property type="entry name" value="RE36877P"/>
    <property type="match status" value="1"/>
</dbReference>
<feature type="transmembrane region" description="Helical" evidence="6">
    <location>
        <begin position="411"/>
        <end position="433"/>
    </location>
</feature>